<gene>
    <name evidence="2" type="ORF">GTQ48_15335</name>
</gene>
<keyword evidence="1" id="KW-0472">Membrane</keyword>
<protein>
    <recommendedName>
        <fullName evidence="4">DUF350 domain-containing protein</fullName>
    </recommendedName>
</protein>
<organism evidence="2 3">
    <name type="scientific">Alteromonas genovensis</name>
    <dbReference type="NCBI Taxonomy" id="471225"/>
    <lineage>
        <taxon>Bacteria</taxon>
        <taxon>Pseudomonadati</taxon>
        <taxon>Pseudomonadota</taxon>
        <taxon>Gammaproteobacteria</taxon>
        <taxon>Alteromonadales</taxon>
        <taxon>Alteromonadaceae</taxon>
        <taxon>Alteromonas/Salinimonas group</taxon>
        <taxon>Alteromonas</taxon>
    </lineage>
</organism>
<keyword evidence="3" id="KW-1185">Reference proteome</keyword>
<reference evidence="2 3" key="1">
    <citation type="submission" date="2020-01" db="EMBL/GenBank/DDBJ databases">
        <title>Genomes of bacteria type strains.</title>
        <authorList>
            <person name="Chen J."/>
            <person name="Zhu S."/>
            <person name="Yang J."/>
        </authorList>
    </citation>
    <scope>NUCLEOTIDE SEQUENCE [LARGE SCALE GENOMIC DNA]</scope>
    <source>
        <strain evidence="2 3">LMG 24078</strain>
    </source>
</reference>
<sequence>MVLEDLSGLLPTYGAIIAVTLTLSFFIASRLNSLLEKRALTLTKNGAASTFSAAGIFGAAGAIGFLVMLAAMQPILDVTLIAGARSHLGIAAQCIAGFVSGIVYGRLR</sequence>
<feature type="transmembrane region" description="Helical" evidence="1">
    <location>
        <begin position="51"/>
        <end position="76"/>
    </location>
</feature>
<keyword evidence="1" id="KW-0812">Transmembrane</keyword>
<name>A0A6N9TLZ1_9ALTE</name>
<feature type="transmembrane region" description="Helical" evidence="1">
    <location>
        <begin position="88"/>
        <end position="107"/>
    </location>
</feature>
<proteinExistence type="predicted"/>
<evidence type="ECO:0008006" key="4">
    <source>
        <dbReference type="Google" id="ProtNLM"/>
    </source>
</evidence>
<evidence type="ECO:0000313" key="3">
    <source>
        <dbReference type="Proteomes" id="UP000471381"/>
    </source>
</evidence>
<keyword evidence="1" id="KW-1133">Transmembrane helix</keyword>
<feature type="transmembrane region" description="Helical" evidence="1">
    <location>
        <begin position="12"/>
        <end position="31"/>
    </location>
</feature>
<evidence type="ECO:0000313" key="2">
    <source>
        <dbReference type="EMBL" id="NDW16886.1"/>
    </source>
</evidence>
<dbReference type="Proteomes" id="UP000471381">
    <property type="component" value="Unassembled WGS sequence"/>
</dbReference>
<dbReference type="AlphaFoldDB" id="A0A6N9TLZ1"/>
<evidence type="ECO:0000256" key="1">
    <source>
        <dbReference type="SAM" id="Phobius"/>
    </source>
</evidence>
<accession>A0A6N9TLZ1</accession>
<comment type="caution">
    <text evidence="2">The sequence shown here is derived from an EMBL/GenBank/DDBJ whole genome shotgun (WGS) entry which is preliminary data.</text>
</comment>
<dbReference type="EMBL" id="JAAAWO010000013">
    <property type="protein sequence ID" value="NDW16886.1"/>
    <property type="molecule type" value="Genomic_DNA"/>
</dbReference>